<dbReference type="SMART" id="SM00387">
    <property type="entry name" value="HATPase_c"/>
    <property type="match status" value="1"/>
</dbReference>
<feature type="transmembrane region" description="Helical" evidence="6">
    <location>
        <begin position="323"/>
        <end position="344"/>
    </location>
</feature>
<sequence>MALGGPVPRAARAPRGGPADERRRAARAGGAARGRRGRAGRGRPRGHGTGGRAGRRAGPPGDRWTVEHAQAELRPDGGPPTRDAAWPLARRWDRQYPGRGGTARFEVDLDAPADRRPAALLFYRIGNQAVVRLNGQLLQQWGEPGRPEVDVAKQARWIELPADRLRPGPNRLVIELGIQAQRWGGLASFDYGPRELLAERLAANRFWRGQITQVFAIGLGLMGALAAALWWRQRDPLFGCFALGAGLGIVRHADRLIETAPLPWPLWGGVVAASYAAHLALMARFAVMTVGPRPRRLLAGLDLLLGATVLAALGAFLGAHPQAWTLALQLLVPGALAALGWVGWQAWRGERLGRMLLAIGAVAVLAGVHDLTQVRLGLGPVDSVSWTPHAMFLFVLVMAGIVVERYTGALRRERAHADELARQLEARERALRGAYDELAAQQMQRAVVEERQRLMRDIHDGVGAHLVGLVSLADRAGDGQAEIARQARLALDELHMAVDAMRPVEGDLAVVLGNLRYRLDSRLRAAGLEVVWDVEPLPPLPRLGPAAVTQLQRIVLEAITNVVRHAGARRLQLSARAAAQGGRLRITVSVADDGRGLDAAAPAGSGHGLANMHARAAAIGAVLSIGPAHPAGTLVRLDWETDAAPSG</sequence>
<feature type="transmembrane region" description="Helical" evidence="6">
    <location>
        <begin position="297"/>
        <end position="317"/>
    </location>
</feature>
<evidence type="ECO:0000259" key="7">
    <source>
        <dbReference type="SMART" id="SM00387"/>
    </source>
</evidence>
<dbReference type="Gene3D" id="3.30.565.10">
    <property type="entry name" value="Histidine kinase-like ATPase, C-terminal domain"/>
    <property type="match status" value="1"/>
</dbReference>
<dbReference type="CDD" id="cd16917">
    <property type="entry name" value="HATPase_UhpB-NarQ-NarX-like"/>
    <property type="match status" value="1"/>
</dbReference>
<accession>A0A0K8P2H6</accession>
<protein>
    <recommendedName>
        <fullName evidence="7">Histidine kinase/HSP90-like ATPase domain-containing protein</fullName>
    </recommendedName>
</protein>
<dbReference type="Proteomes" id="UP000037660">
    <property type="component" value="Unassembled WGS sequence"/>
</dbReference>
<dbReference type="PANTHER" id="PTHR24421">
    <property type="entry name" value="NITRATE/NITRITE SENSOR PROTEIN NARX-RELATED"/>
    <property type="match status" value="1"/>
</dbReference>
<reference evidence="9" key="1">
    <citation type="submission" date="2015-07" db="EMBL/GenBank/DDBJ databases">
        <title>Discovery of a poly(ethylene terephthalate assimilation.</title>
        <authorList>
            <person name="Yoshida S."/>
            <person name="Hiraga K."/>
            <person name="Takehana T."/>
            <person name="Taniguchi I."/>
            <person name="Yamaji H."/>
            <person name="Maeda Y."/>
            <person name="Toyohara K."/>
            <person name="Miyamoto K."/>
            <person name="Kimura Y."/>
            <person name="Oda K."/>
        </authorList>
    </citation>
    <scope>NUCLEOTIDE SEQUENCE [LARGE SCALE GENOMIC DNA]</scope>
    <source>
        <strain evidence="9">NBRC 110686 / TISTR 2288 / 201-F6</strain>
    </source>
</reference>
<dbReference type="PANTHER" id="PTHR24421:SF61">
    <property type="entry name" value="OXYGEN SENSOR HISTIDINE KINASE NREB"/>
    <property type="match status" value="1"/>
</dbReference>
<keyword evidence="6" id="KW-0812">Transmembrane</keyword>
<feature type="transmembrane region" description="Helical" evidence="6">
    <location>
        <begin position="356"/>
        <end position="374"/>
    </location>
</feature>
<evidence type="ECO:0000256" key="2">
    <source>
        <dbReference type="ARBA" id="ARBA00022777"/>
    </source>
</evidence>
<dbReference type="Gene3D" id="1.20.5.1930">
    <property type="match status" value="1"/>
</dbReference>
<dbReference type="Pfam" id="PF02518">
    <property type="entry name" value="HATPase_c"/>
    <property type="match status" value="1"/>
</dbReference>
<feature type="region of interest" description="Disordered" evidence="5">
    <location>
        <begin position="1"/>
        <end position="63"/>
    </location>
</feature>
<dbReference type="InterPro" id="IPR036890">
    <property type="entry name" value="HATPase_C_sf"/>
</dbReference>
<keyword evidence="2" id="KW-0418">Kinase</keyword>
<feature type="compositionally biased region" description="Basic residues" evidence="5">
    <location>
        <begin position="33"/>
        <end position="46"/>
    </location>
</feature>
<dbReference type="InterPro" id="IPR003594">
    <property type="entry name" value="HATPase_dom"/>
</dbReference>
<evidence type="ECO:0000256" key="6">
    <source>
        <dbReference type="SAM" id="Phobius"/>
    </source>
</evidence>
<feature type="coiled-coil region" evidence="4">
    <location>
        <begin position="410"/>
        <end position="441"/>
    </location>
</feature>
<dbReference type="GO" id="GO:0016301">
    <property type="term" value="F:kinase activity"/>
    <property type="evidence" value="ECO:0007669"/>
    <property type="project" value="UniProtKB-KW"/>
</dbReference>
<feature type="domain" description="Histidine kinase/HSP90-like ATPase" evidence="7">
    <location>
        <begin position="546"/>
        <end position="643"/>
    </location>
</feature>
<keyword evidence="3" id="KW-0902">Two-component regulatory system</keyword>
<name>A0A0K8P2H6_PISS1</name>
<keyword evidence="6" id="KW-0472">Membrane</keyword>
<dbReference type="InterPro" id="IPR050482">
    <property type="entry name" value="Sensor_HK_TwoCompSys"/>
</dbReference>
<dbReference type="EMBL" id="BBYR01000039">
    <property type="protein sequence ID" value="GAP36831.1"/>
    <property type="molecule type" value="Genomic_DNA"/>
</dbReference>
<proteinExistence type="predicted"/>
<dbReference type="STRING" id="1547922.ISF6_2671"/>
<evidence type="ECO:0000256" key="3">
    <source>
        <dbReference type="ARBA" id="ARBA00023012"/>
    </source>
</evidence>
<dbReference type="GO" id="GO:0000160">
    <property type="term" value="P:phosphorelay signal transduction system"/>
    <property type="evidence" value="ECO:0007669"/>
    <property type="project" value="UniProtKB-KW"/>
</dbReference>
<evidence type="ECO:0000256" key="4">
    <source>
        <dbReference type="SAM" id="Coils"/>
    </source>
</evidence>
<keyword evidence="6" id="KW-1133">Transmembrane helix</keyword>
<comment type="caution">
    <text evidence="8">The sequence shown here is derived from an EMBL/GenBank/DDBJ whole genome shotgun (WGS) entry which is preliminary data.</text>
</comment>
<evidence type="ECO:0000256" key="1">
    <source>
        <dbReference type="ARBA" id="ARBA00022679"/>
    </source>
</evidence>
<feature type="transmembrane region" description="Helical" evidence="6">
    <location>
        <begin position="214"/>
        <end position="231"/>
    </location>
</feature>
<reference evidence="8 9" key="2">
    <citation type="journal article" date="2016" name="Science">
        <title>A bacterium that degrades and assimilates poly(ethylene terephthalate).</title>
        <authorList>
            <person name="Yoshida S."/>
            <person name="Hiraga K."/>
            <person name="Takehana T."/>
            <person name="Taniguchi I."/>
            <person name="Yamaji H."/>
            <person name="Maeda Y."/>
            <person name="Toyohara K."/>
            <person name="Miyamoto K."/>
            <person name="Kimura Y."/>
            <person name="Oda K."/>
        </authorList>
    </citation>
    <scope>NUCLEOTIDE SEQUENCE [LARGE SCALE GENOMIC DNA]</scope>
    <source>
        <strain evidence="9">NBRC 110686 / TISTR 2288 / 201-F6</strain>
    </source>
</reference>
<keyword evidence="4" id="KW-0175">Coiled coil</keyword>
<feature type="transmembrane region" description="Helical" evidence="6">
    <location>
        <begin position="386"/>
        <end position="403"/>
    </location>
</feature>
<dbReference type="AlphaFoldDB" id="A0A0K8P2H6"/>
<feature type="transmembrane region" description="Helical" evidence="6">
    <location>
        <begin position="264"/>
        <end position="285"/>
    </location>
</feature>
<gene>
    <name evidence="8" type="ORF">ISF6_2671</name>
</gene>
<organism evidence="8 9">
    <name type="scientific">Piscinibacter sakaiensis</name>
    <name type="common">Ideonella sakaiensis</name>
    <dbReference type="NCBI Taxonomy" id="1547922"/>
    <lineage>
        <taxon>Bacteria</taxon>
        <taxon>Pseudomonadati</taxon>
        <taxon>Pseudomonadota</taxon>
        <taxon>Betaproteobacteria</taxon>
        <taxon>Burkholderiales</taxon>
        <taxon>Sphaerotilaceae</taxon>
        <taxon>Piscinibacter</taxon>
    </lineage>
</organism>
<evidence type="ECO:0000313" key="9">
    <source>
        <dbReference type="Proteomes" id="UP000037660"/>
    </source>
</evidence>
<feature type="compositionally biased region" description="Low complexity" evidence="5">
    <location>
        <begin position="1"/>
        <end position="17"/>
    </location>
</feature>
<dbReference type="SUPFAM" id="SSF55874">
    <property type="entry name" value="ATPase domain of HSP90 chaperone/DNA topoisomerase II/histidine kinase"/>
    <property type="match status" value="1"/>
</dbReference>
<evidence type="ECO:0000256" key="5">
    <source>
        <dbReference type="SAM" id="MobiDB-lite"/>
    </source>
</evidence>
<keyword evidence="1" id="KW-0808">Transferase</keyword>
<evidence type="ECO:0000313" key="8">
    <source>
        <dbReference type="EMBL" id="GAP36831.1"/>
    </source>
</evidence>
<keyword evidence="9" id="KW-1185">Reference proteome</keyword>